<dbReference type="Gene3D" id="1.10.10.1100">
    <property type="entry name" value="BFD-like [2Fe-2S]-binding domain"/>
    <property type="match status" value="1"/>
</dbReference>
<dbReference type="EMBL" id="CP002364">
    <property type="protein sequence ID" value="ADW16629.1"/>
    <property type="molecule type" value="Genomic_DNA"/>
</dbReference>
<accession>A0A7U4DN40</accession>
<keyword evidence="3" id="KW-1185">Reference proteome</keyword>
<protein>
    <submittedName>
        <fullName evidence="2">BFD domain protein (2Fe-2S)-binding domain protein</fullName>
    </submittedName>
</protein>
<dbReference type="AlphaFoldDB" id="A0A7U4DN40"/>
<evidence type="ECO:0000313" key="2">
    <source>
        <dbReference type="EMBL" id="ADW16629.1"/>
    </source>
</evidence>
<reference evidence="2 3" key="1">
    <citation type="journal article" date="2011" name="Stand. Genomic Sci.">
        <title>Complete genome sequence of Desulfobulbus propionicus type strain (1pr3).</title>
        <authorList>
            <person name="Pagani I."/>
            <person name="Lapidus A."/>
            <person name="Nolan M."/>
            <person name="Lucas S."/>
            <person name="Hammon N."/>
            <person name="Deshpande S."/>
            <person name="Cheng J.F."/>
            <person name="Chertkov O."/>
            <person name="Davenport K."/>
            <person name="Tapia R."/>
            <person name="Han C."/>
            <person name="Goodwin L."/>
            <person name="Pitluck S."/>
            <person name="Liolios K."/>
            <person name="Mavromatis K."/>
            <person name="Ivanova N."/>
            <person name="Mikhailova N."/>
            <person name="Pati A."/>
            <person name="Chen A."/>
            <person name="Palaniappan K."/>
            <person name="Land M."/>
            <person name="Hauser L."/>
            <person name="Chang Y.J."/>
            <person name="Jeffries C.D."/>
            <person name="Detter J.C."/>
            <person name="Brambilla E."/>
            <person name="Kannan K.P."/>
            <person name="Djao O.D."/>
            <person name="Rohde M."/>
            <person name="Pukall R."/>
            <person name="Spring S."/>
            <person name="Goker M."/>
            <person name="Sikorski J."/>
            <person name="Woyke T."/>
            <person name="Bristow J."/>
            <person name="Eisen J.A."/>
            <person name="Markowitz V."/>
            <person name="Hugenholtz P."/>
            <person name="Kyrpides N.C."/>
            <person name="Klenk H.P."/>
        </authorList>
    </citation>
    <scope>NUCLEOTIDE SEQUENCE [LARGE SCALE GENOMIC DNA]</scope>
    <source>
        <strain evidence="3">ATCC 33891 / DSM 2032 / 1pr3</strain>
    </source>
</reference>
<dbReference type="InterPro" id="IPR041854">
    <property type="entry name" value="BFD-like_2Fe2S-bd_dom_sf"/>
</dbReference>
<dbReference type="Proteomes" id="UP000006365">
    <property type="component" value="Chromosome"/>
</dbReference>
<dbReference type="InterPro" id="IPR007419">
    <property type="entry name" value="BFD-like_2Fe2S-bd_dom"/>
</dbReference>
<evidence type="ECO:0000313" key="3">
    <source>
        <dbReference type="Proteomes" id="UP000006365"/>
    </source>
</evidence>
<dbReference type="Pfam" id="PF04324">
    <property type="entry name" value="Fer2_BFD"/>
    <property type="match status" value="1"/>
</dbReference>
<dbReference type="RefSeq" id="WP_015723176.1">
    <property type="nucleotide sequence ID" value="NC_014972.1"/>
</dbReference>
<gene>
    <name evidence="2" type="ordered locus">Despr_0448</name>
</gene>
<proteinExistence type="predicted"/>
<dbReference type="KEGG" id="dpr:Despr_0448"/>
<sequence>MNPDERTMARLKAGCICKGVKLIRLIEAIESGATTVEAVQKACGIGDGPCKGKRCGEKVRQLLARDQDR</sequence>
<organism evidence="2 3">
    <name type="scientific">Desulfobulbus propionicus (strain ATCC 33891 / DSM 2032 / VKM B-1956 / 1pr3)</name>
    <dbReference type="NCBI Taxonomy" id="577650"/>
    <lineage>
        <taxon>Bacteria</taxon>
        <taxon>Pseudomonadati</taxon>
        <taxon>Thermodesulfobacteriota</taxon>
        <taxon>Desulfobulbia</taxon>
        <taxon>Desulfobulbales</taxon>
        <taxon>Desulfobulbaceae</taxon>
        <taxon>Desulfobulbus</taxon>
    </lineage>
</organism>
<feature type="domain" description="BFD-like [2Fe-2S]-binding" evidence="1">
    <location>
        <begin position="15"/>
        <end position="65"/>
    </location>
</feature>
<evidence type="ECO:0000259" key="1">
    <source>
        <dbReference type="Pfam" id="PF04324"/>
    </source>
</evidence>
<name>A0A7U4DN40_DESPD</name>